<organism evidence="11 12">
    <name type="scientific">Cellvibrio polysaccharolyticus</name>
    <dbReference type="NCBI Taxonomy" id="2082724"/>
    <lineage>
        <taxon>Bacteria</taxon>
        <taxon>Pseudomonadati</taxon>
        <taxon>Pseudomonadota</taxon>
        <taxon>Gammaproteobacteria</taxon>
        <taxon>Cellvibrionales</taxon>
        <taxon>Cellvibrionaceae</taxon>
        <taxon>Cellvibrio</taxon>
    </lineage>
</organism>
<keyword evidence="3 10" id="KW-0444">Lipid biosynthesis</keyword>
<comment type="pathway">
    <text evidence="10">Lipid metabolism; phospholipid metabolism.</text>
</comment>
<evidence type="ECO:0000256" key="9">
    <source>
        <dbReference type="ARBA" id="ARBA00046608"/>
    </source>
</evidence>
<evidence type="ECO:0000256" key="1">
    <source>
        <dbReference type="ARBA" id="ARBA00001232"/>
    </source>
</evidence>
<dbReference type="HAMAP" id="MF_00019">
    <property type="entry name" value="PlsX"/>
    <property type="match status" value="1"/>
</dbReference>
<evidence type="ECO:0000256" key="8">
    <source>
        <dbReference type="ARBA" id="ARBA00024069"/>
    </source>
</evidence>
<comment type="caution">
    <text evidence="11">The sequence shown here is derived from an EMBL/GenBank/DDBJ whole genome shotgun (WGS) entry which is preliminary data.</text>
</comment>
<dbReference type="PANTHER" id="PTHR30100:SF1">
    <property type="entry name" value="PHOSPHATE ACYLTRANSFERASE"/>
    <property type="match status" value="1"/>
</dbReference>
<evidence type="ECO:0000256" key="10">
    <source>
        <dbReference type="HAMAP-Rule" id="MF_00019"/>
    </source>
</evidence>
<evidence type="ECO:0000256" key="6">
    <source>
        <dbReference type="ARBA" id="ARBA00023209"/>
    </source>
</evidence>
<evidence type="ECO:0000256" key="5">
    <source>
        <dbReference type="ARBA" id="ARBA00023098"/>
    </source>
</evidence>
<evidence type="ECO:0000256" key="7">
    <source>
        <dbReference type="ARBA" id="ARBA00023264"/>
    </source>
</evidence>
<dbReference type="EMBL" id="PRDL01000001">
    <property type="protein sequence ID" value="MBE8717725.1"/>
    <property type="molecule type" value="Genomic_DNA"/>
</dbReference>
<name>A0A928V5T5_9GAMM</name>
<dbReference type="Gene3D" id="3.40.718.10">
    <property type="entry name" value="Isopropylmalate Dehydrogenase"/>
    <property type="match status" value="1"/>
</dbReference>
<dbReference type="NCBIfam" id="TIGR00182">
    <property type="entry name" value="plsX"/>
    <property type="match status" value="1"/>
</dbReference>
<evidence type="ECO:0000256" key="4">
    <source>
        <dbReference type="ARBA" id="ARBA00022679"/>
    </source>
</evidence>
<accession>A0A928V5T5</accession>
<keyword evidence="7 10" id="KW-1208">Phospholipid metabolism</keyword>
<comment type="catalytic activity">
    <reaction evidence="1 10">
        <text>a fatty acyl-[ACP] + phosphate = an acyl phosphate + holo-[ACP]</text>
        <dbReference type="Rhea" id="RHEA:42292"/>
        <dbReference type="Rhea" id="RHEA-COMP:9685"/>
        <dbReference type="Rhea" id="RHEA-COMP:14125"/>
        <dbReference type="ChEBI" id="CHEBI:43474"/>
        <dbReference type="ChEBI" id="CHEBI:59918"/>
        <dbReference type="ChEBI" id="CHEBI:64479"/>
        <dbReference type="ChEBI" id="CHEBI:138651"/>
        <dbReference type="EC" id="2.3.1.274"/>
    </reaction>
</comment>
<dbReference type="EC" id="2.3.1.274" evidence="8 10"/>
<evidence type="ECO:0000313" key="11">
    <source>
        <dbReference type="EMBL" id="MBE8717725.1"/>
    </source>
</evidence>
<comment type="function">
    <text evidence="10">Catalyzes the reversible formation of acyl-phosphate (acyl-PO(4)) from acyl-[acyl-carrier-protein] (acyl-ACP). This enzyme utilizes acyl-ACP as fatty acyl donor, but not acyl-CoA.</text>
</comment>
<comment type="subcellular location">
    <subcellularLocation>
        <location evidence="10">Cytoplasm</location>
    </subcellularLocation>
    <text evidence="10">Associated with the membrane possibly through PlsY.</text>
</comment>
<dbReference type="InterPro" id="IPR012281">
    <property type="entry name" value="Phospholipid_synth_PlsX-like"/>
</dbReference>
<dbReference type="Pfam" id="PF02504">
    <property type="entry name" value="FA_synthesis"/>
    <property type="match status" value="1"/>
</dbReference>
<evidence type="ECO:0000313" key="12">
    <source>
        <dbReference type="Proteomes" id="UP000652567"/>
    </source>
</evidence>
<dbReference type="InterPro" id="IPR003664">
    <property type="entry name" value="FA_synthesis"/>
</dbReference>
<dbReference type="SUPFAM" id="SSF53659">
    <property type="entry name" value="Isocitrate/Isopropylmalate dehydrogenase-like"/>
    <property type="match status" value="1"/>
</dbReference>
<dbReference type="PANTHER" id="PTHR30100">
    <property type="entry name" value="FATTY ACID/PHOSPHOLIPID SYNTHESIS PROTEIN PLSX"/>
    <property type="match status" value="1"/>
</dbReference>
<dbReference type="GO" id="GO:0043811">
    <property type="term" value="F:phosphate:acyl-[acyl carrier protein] acyltransferase activity"/>
    <property type="evidence" value="ECO:0007669"/>
    <property type="project" value="UniProtKB-UniRule"/>
</dbReference>
<dbReference type="PIRSF" id="PIRSF002465">
    <property type="entry name" value="Phsphlp_syn_PlsX"/>
    <property type="match status" value="1"/>
</dbReference>
<evidence type="ECO:0000256" key="3">
    <source>
        <dbReference type="ARBA" id="ARBA00022516"/>
    </source>
</evidence>
<keyword evidence="4 10" id="KW-0808">Transferase</keyword>
<keyword evidence="11" id="KW-0012">Acyltransferase</keyword>
<keyword evidence="6 10" id="KW-0594">Phospholipid biosynthesis</keyword>
<comment type="similarity">
    <text evidence="10">Belongs to the PlsX family.</text>
</comment>
<reference evidence="11" key="1">
    <citation type="submission" date="2018-07" db="EMBL/GenBank/DDBJ databases">
        <title>Genome assembly of strain Ka43.</title>
        <authorList>
            <person name="Kukolya J."/>
            <person name="Nagy I."/>
            <person name="Horvath B."/>
            <person name="Toth A."/>
        </authorList>
    </citation>
    <scope>NUCLEOTIDE SEQUENCE</scope>
    <source>
        <strain evidence="11">KB43</strain>
    </source>
</reference>
<gene>
    <name evidence="10" type="primary">plsX</name>
    <name evidence="11" type="ORF">C4F51_11075</name>
</gene>
<dbReference type="AlphaFoldDB" id="A0A928V5T5"/>
<proteinExistence type="inferred from homology"/>
<protein>
    <recommendedName>
        <fullName evidence="8 10">Phosphate acyltransferase</fullName>
        <ecNumber evidence="8 10">2.3.1.274</ecNumber>
    </recommendedName>
    <alternativeName>
        <fullName evidence="10">Acyl-ACP phosphotransacylase</fullName>
    </alternativeName>
    <alternativeName>
        <fullName evidence="10">Acyl-[acyl-carrier-protein]--phosphate acyltransferase</fullName>
    </alternativeName>
    <alternativeName>
        <fullName evidence="10">Phosphate-acyl-ACP acyltransferase</fullName>
    </alternativeName>
</protein>
<dbReference type="GO" id="GO:0008654">
    <property type="term" value="P:phospholipid biosynthetic process"/>
    <property type="evidence" value="ECO:0007669"/>
    <property type="project" value="UniProtKB-KW"/>
</dbReference>
<evidence type="ECO:0000256" key="2">
    <source>
        <dbReference type="ARBA" id="ARBA00022490"/>
    </source>
</evidence>
<keyword evidence="2 10" id="KW-0963">Cytoplasm</keyword>
<dbReference type="GO" id="GO:0005737">
    <property type="term" value="C:cytoplasm"/>
    <property type="evidence" value="ECO:0007669"/>
    <property type="project" value="UniProtKB-SubCell"/>
</dbReference>
<keyword evidence="5 10" id="KW-0443">Lipid metabolism</keyword>
<dbReference type="Proteomes" id="UP000652567">
    <property type="component" value="Unassembled WGS sequence"/>
</dbReference>
<keyword evidence="12" id="KW-1185">Reference proteome</keyword>
<comment type="subunit">
    <text evidence="9 10">Homodimer. Probably interacts with PlsY.</text>
</comment>
<sequence length="335" mass="36611">MSANIRIAVDAMSGDLGPRVVISAALKVIASFERLELLLVGDSAQLEQLLSGFSAPFISRLSIHHAADVVTMNEDPLVALRHKKQSSMWLALEMVRDGKADACVSAGNTGALMAISKHLLKTFPGIERPAICKSLPVISGRTYMLDMGANLVCSAEQLAEFALMGSILARATLTVDPRVSLLNVAREEEKGTAVVRAAQHLLKEDPRINYAGFLEADQLFLGQSQVIVCDGFAGNIALKASEGASRFISKKLEQAFHAGFWRKLMAFWLRPFFYRLKEEFDPARFNGAIFLGLQKTVIKSHGGADEYAFEQALRVAIEQIDQRVAEKIGAQLAHQ</sequence>
<dbReference type="RefSeq" id="WP_193909741.1">
    <property type="nucleotide sequence ID" value="NZ_PRDL01000001.1"/>
</dbReference>
<dbReference type="GO" id="GO:0006633">
    <property type="term" value="P:fatty acid biosynthetic process"/>
    <property type="evidence" value="ECO:0007669"/>
    <property type="project" value="UniProtKB-UniRule"/>
</dbReference>